<evidence type="ECO:0000256" key="5">
    <source>
        <dbReference type="ARBA" id="ARBA00023163"/>
    </source>
</evidence>
<feature type="domain" description="HTH marR-type" evidence="6">
    <location>
        <begin position="19"/>
        <end position="153"/>
    </location>
</feature>
<dbReference type="AlphaFoldDB" id="A0A4R5QBK8"/>
<dbReference type="PANTHER" id="PTHR33164:SF5">
    <property type="entry name" value="ORGANIC HYDROPEROXIDE RESISTANCE TRANSCRIPTIONAL REGULATOR"/>
    <property type="match status" value="1"/>
</dbReference>
<protein>
    <submittedName>
        <fullName evidence="7">MarR family transcriptional regulator</fullName>
    </submittedName>
</protein>
<dbReference type="PROSITE" id="PS50995">
    <property type="entry name" value="HTH_MARR_2"/>
    <property type="match status" value="1"/>
</dbReference>
<dbReference type="Proteomes" id="UP000295096">
    <property type="component" value="Unassembled WGS sequence"/>
</dbReference>
<dbReference type="InterPro" id="IPR000835">
    <property type="entry name" value="HTH_MarR-typ"/>
</dbReference>
<dbReference type="EMBL" id="SMSJ01000048">
    <property type="protein sequence ID" value="TDH59969.1"/>
    <property type="molecule type" value="Genomic_DNA"/>
</dbReference>
<dbReference type="PRINTS" id="PR00598">
    <property type="entry name" value="HTHMARR"/>
</dbReference>
<reference evidence="7 8" key="1">
    <citation type="journal article" date="2016" name="J. Microbiol.">
        <title>Dankookia rubra gen. nov., sp. nov., an alphaproteobacterium isolated from sediment of a shallow stream.</title>
        <authorList>
            <person name="Kim W.H."/>
            <person name="Kim D.H."/>
            <person name="Kang K."/>
            <person name="Ahn T.Y."/>
        </authorList>
    </citation>
    <scope>NUCLEOTIDE SEQUENCE [LARGE SCALE GENOMIC DNA]</scope>
    <source>
        <strain evidence="7 8">JCM30602</strain>
    </source>
</reference>
<dbReference type="RefSeq" id="WP_133291223.1">
    <property type="nucleotide sequence ID" value="NZ_SMSJ01000048.1"/>
</dbReference>
<comment type="subcellular location">
    <subcellularLocation>
        <location evidence="1">Cytoplasm</location>
    </subcellularLocation>
</comment>
<dbReference type="GO" id="GO:0003677">
    <property type="term" value="F:DNA binding"/>
    <property type="evidence" value="ECO:0007669"/>
    <property type="project" value="UniProtKB-KW"/>
</dbReference>
<dbReference type="InterPro" id="IPR039422">
    <property type="entry name" value="MarR/SlyA-like"/>
</dbReference>
<proteinExistence type="predicted"/>
<dbReference type="GO" id="GO:0003700">
    <property type="term" value="F:DNA-binding transcription factor activity"/>
    <property type="evidence" value="ECO:0007669"/>
    <property type="project" value="InterPro"/>
</dbReference>
<sequence length="155" mass="17346">MTESPAACPGVAATPLDLDEFLCFAVHSTAQAIGRANKPMLDAIGLTYPQFLVMVVLWAEDDQTVGRIGDRLYLESNTLTPLLKRLEAAGYVTRLRCPEDERQVRIRLTEQGRALRAKAAAHRPEWVDRAFADRAAMCELRARITDLRERLLPKA</sequence>
<dbReference type="PANTHER" id="PTHR33164">
    <property type="entry name" value="TRANSCRIPTIONAL REGULATOR, MARR FAMILY"/>
    <property type="match status" value="1"/>
</dbReference>
<accession>A0A4R5QBK8</accession>
<comment type="caution">
    <text evidence="7">The sequence shown here is derived from an EMBL/GenBank/DDBJ whole genome shotgun (WGS) entry which is preliminary data.</text>
</comment>
<organism evidence="7 8">
    <name type="scientific">Dankookia rubra</name>
    <dbReference type="NCBI Taxonomy" id="1442381"/>
    <lineage>
        <taxon>Bacteria</taxon>
        <taxon>Pseudomonadati</taxon>
        <taxon>Pseudomonadota</taxon>
        <taxon>Alphaproteobacteria</taxon>
        <taxon>Acetobacterales</taxon>
        <taxon>Roseomonadaceae</taxon>
        <taxon>Dankookia</taxon>
    </lineage>
</organism>
<evidence type="ECO:0000256" key="3">
    <source>
        <dbReference type="ARBA" id="ARBA00023015"/>
    </source>
</evidence>
<dbReference type="InterPro" id="IPR036388">
    <property type="entry name" value="WH-like_DNA-bd_sf"/>
</dbReference>
<dbReference type="GO" id="GO:0006950">
    <property type="term" value="P:response to stress"/>
    <property type="evidence" value="ECO:0007669"/>
    <property type="project" value="TreeGrafter"/>
</dbReference>
<evidence type="ECO:0000313" key="8">
    <source>
        <dbReference type="Proteomes" id="UP000295096"/>
    </source>
</evidence>
<evidence type="ECO:0000313" key="7">
    <source>
        <dbReference type="EMBL" id="TDH59969.1"/>
    </source>
</evidence>
<dbReference type="FunFam" id="1.10.10.10:FF:000163">
    <property type="entry name" value="MarR family transcriptional regulator"/>
    <property type="match status" value="1"/>
</dbReference>
<keyword evidence="8" id="KW-1185">Reference proteome</keyword>
<dbReference type="Gene3D" id="1.10.10.10">
    <property type="entry name" value="Winged helix-like DNA-binding domain superfamily/Winged helix DNA-binding domain"/>
    <property type="match status" value="1"/>
</dbReference>
<dbReference type="InterPro" id="IPR036390">
    <property type="entry name" value="WH_DNA-bd_sf"/>
</dbReference>
<dbReference type="SUPFAM" id="SSF46785">
    <property type="entry name" value="Winged helix' DNA-binding domain"/>
    <property type="match status" value="1"/>
</dbReference>
<dbReference type="InterPro" id="IPR055166">
    <property type="entry name" value="Transc_reg_Sar_Rot_HTH"/>
</dbReference>
<keyword evidence="3" id="KW-0805">Transcription regulation</keyword>
<evidence type="ECO:0000256" key="4">
    <source>
        <dbReference type="ARBA" id="ARBA00023125"/>
    </source>
</evidence>
<dbReference type="GO" id="GO:0005737">
    <property type="term" value="C:cytoplasm"/>
    <property type="evidence" value="ECO:0007669"/>
    <property type="project" value="UniProtKB-SubCell"/>
</dbReference>
<keyword evidence="5" id="KW-0804">Transcription</keyword>
<name>A0A4R5QBK8_9PROT</name>
<dbReference type="SMART" id="SM00347">
    <property type="entry name" value="HTH_MARR"/>
    <property type="match status" value="1"/>
</dbReference>
<keyword evidence="2" id="KW-0963">Cytoplasm</keyword>
<gene>
    <name evidence="7" type="ORF">E2C06_24540</name>
</gene>
<dbReference type="OrthoDB" id="9806864at2"/>
<evidence type="ECO:0000259" key="6">
    <source>
        <dbReference type="PROSITE" id="PS50995"/>
    </source>
</evidence>
<evidence type="ECO:0000256" key="1">
    <source>
        <dbReference type="ARBA" id="ARBA00004496"/>
    </source>
</evidence>
<evidence type="ECO:0000256" key="2">
    <source>
        <dbReference type="ARBA" id="ARBA00022490"/>
    </source>
</evidence>
<keyword evidence="4" id="KW-0238">DNA-binding</keyword>
<dbReference type="Pfam" id="PF22381">
    <property type="entry name" value="Staph_reg_Sar_Rot"/>
    <property type="match status" value="1"/>
</dbReference>